<proteinExistence type="predicted"/>
<accession>A0A6B0UDD4</accession>
<sequence length="80" mass="8921">MQAPKRKKKKNKKAMMGKIVFVLCTLVICSGGQLCFSGAAPPKRSRDLRQNVCVGVFPHKCQDDERLAMDLPGRTLCSRK</sequence>
<reference evidence="1" key="1">
    <citation type="submission" date="2019-12" db="EMBL/GenBank/DDBJ databases">
        <title>An insight into the sialome of adult female Ixodes ricinus ticks feeding for 6 days.</title>
        <authorList>
            <person name="Perner J."/>
            <person name="Ribeiro J.M.C."/>
        </authorList>
    </citation>
    <scope>NUCLEOTIDE SEQUENCE</scope>
    <source>
        <strain evidence="1">Semi-engorged</strain>
        <tissue evidence="1">Salivary glands</tissue>
    </source>
</reference>
<evidence type="ECO:0000313" key="1">
    <source>
        <dbReference type="EMBL" id="MXU84283.1"/>
    </source>
</evidence>
<organism evidence="1">
    <name type="scientific">Ixodes ricinus</name>
    <name type="common">Common tick</name>
    <name type="synonym">Acarus ricinus</name>
    <dbReference type="NCBI Taxonomy" id="34613"/>
    <lineage>
        <taxon>Eukaryota</taxon>
        <taxon>Metazoa</taxon>
        <taxon>Ecdysozoa</taxon>
        <taxon>Arthropoda</taxon>
        <taxon>Chelicerata</taxon>
        <taxon>Arachnida</taxon>
        <taxon>Acari</taxon>
        <taxon>Parasitiformes</taxon>
        <taxon>Ixodida</taxon>
        <taxon>Ixodoidea</taxon>
        <taxon>Ixodidae</taxon>
        <taxon>Ixodinae</taxon>
        <taxon>Ixodes</taxon>
    </lineage>
</organism>
<name>A0A6B0UDD4_IXORI</name>
<dbReference type="AlphaFoldDB" id="A0A6B0UDD4"/>
<protein>
    <submittedName>
        <fullName evidence="1">Putative secreted protein</fullName>
    </submittedName>
</protein>
<dbReference type="EMBL" id="GIFC01002200">
    <property type="protein sequence ID" value="MXU84283.1"/>
    <property type="molecule type" value="Transcribed_RNA"/>
</dbReference>